<dbReference type="InterPro" id="IPR007569">
    <property type="entry name" value="DUF559"/>
</dbReference>
<dbReference type="OrthoDB" id="9798754at2"/>
<dbReference type="AlphaFoldDB" id="A0A5C8PH64"/>
<dbReference type="SUPFAM" id="SSF52980">
    <property type="entry name" value="Restriction endonuclease-like"/>
    <property type="match status" value="1"/>
</dbReference>
<comment type="caution">
    <text evidence="2">The sequence shown here is derived from an EMBL/GenBank/DDBJ whole genome shotgun (WGS) entry which is preliminary data.</text>
</comment>
<keyword evidence="3" id="KW-1185">Reference proteome</keyword>
<protein>
    <submittedName>
        <fullName evidence="2">DUF559 domain-containing protein</fullName>
    </submittedName>
</protein>
<evidence type="ECO:0000313" key="3">
    <source>
        <dbReference type="Proteomes" id="UP000321638"/>
    </source>
</evidence>
<dbReference type="InterPro" id="IPR047216">
    <property type="entry name" value="Endonuclease_DUF559_bact"/>
</dbReference>
<name>A0A5C8PH64_9HYPH</name>
<dbReference type="PANTHER" id="PTHR38590:SF1">
    <property type="entry name" value="BLL0828 PROTEIN"/>
    <property type="match status" value="1"/>
</dbReference>
<sequence>MRPTANDFARSAAARLRRVPSEAEAVLWRAVRDYRGGELRFRRQVPIDRYIADFACLRERLIVEVDGSQHVEQEAYDAARTRQLEALGFHVLRFWASDVMRDPAAVVDAIWIVVQDLRAKRGGRNLAPTLRTR</sequence>
<dbReference type="Gene3D" id="3.40.960.10">
    <property type="entry name" value="VSR Endonuclease"/>
    <property type="match status" value="1"/>
</dbReference>
<feature type="domain" description="DUF559" evidence="1">
    <location>
        <begin position="10"/>
        <end position="114"/>
    </location>
</feature>
<evidence type="ECO:0000313" key="2">
    <source>
        <dbReference type="EMBL" id="TXL72980.1"/>
    </source>
</evidence>
<dbReference type="Proteomes" id="UP000321638">
    <property type="component" value="Unassembled WGS sequence"/>
</dbReference>
<dbReference type="Pfam" id="PF04480">
    <property type="entry name" value="DUF559"/>
    <property type="match status" value="1"/>
</dbReference>
<dbReference type="InterPro" id="IPR011335">
    <property type="entry name" value="Restrct_endonuc-II-like"/>
</dbReference>
<organism evidence="2 3">
    <name type="scientific">Vineibacter terrae</name>
    <dbReference type="NCBI Taxonomy" id="2586908"/>
    <lineage>
        <taxon>Bacteria</taxon>
        <taxon>Pseudomonadati</taxon>
        <taxon>Pseudomonadota</taxon>
        <taxon>Alphaproteobacteria</taxon>
        <taxon>Hyphomicrobiales</taxon>
        <taxon>Vineibacter</taxon>
    </lineage>
</organism>
<proteinExistence type="predicted"/>
<dbReference type="CDD" id="cd01038">
    <property type="entry name" value="Endonuclease_DUF559"/>
    <property type="match status" value="1"/>
</dbReference>
<dbReference type="PANTHER" id="PTHR38590">
    <property type="entry name" value="BLL0828 PROTEIN"/>
    <property type="match status" value="1"/>
</dbReference>
<reference evidence="2 3" key="1">
    <citation type="submission" date="2019-06" db="EMBL/GenBank/DDBJ databases">
        <title>New taxonomy in bacterial strain CC-CFT640, isolated from vineyard.</title>
        <authorList>
            <person name="Lin S.-Y."/>
            <person name="Tsai C.-F."/>
            <person name="Young C.-C."/>
        </authorList>
    </citation>
    <scope>NUCLEOTIDE SEQUENCE [LARGE SCALE GENOMIC DNA]</scope>
    <source>
        <strain evidence="2 3">CC-CFT640</strain>
    </source>
</reference>
<gene>
    <name evidence="2" type="ORF">FHP25_23585</name>
</gene>
<accession>A0A5C8PH64</accession>
<evidence type="ECO:0000259" key="1">
    <source>
        <dbReference type="Pfam" id="PF04480"/>
    </source>
</evidence>
<dbReference type="EMBL" id="VDUZ01000029">
    <property type="protein sequence ID" value="TXL72980.1"/>
    <property type="molecule type" value="Genomic_DNA"/>
</dbReference>